<organism evidence="1 2">
    <name type="scientific">Spiroplasma gladiatoris</name>
    <dbReference type="NCBI Taxonomy" id="2143"/>
    <lineage>
        <taxon>Bacteria</taxon>
        <taxon>Bacillati</taxon>
        <taxon>Mycoplasmatota</taxon>
        <taxon>Mollicutes</taxon>
        <taxon>Entomoplasmatales</taxon>
        <taxon>Spiroplasmataceae</taxon>
        <taxon>Spiroplasma</taxon>
    </lineage>
</organism>
<gene>
    <name evidence="1" type="ORF">SGLAD_v1c06250</name>
</gene>
<dbReference type="AlphaFoldDB" id="A0A4P7AHA0"/>
<sequence length="57" mass="6738">MNLAYKIKDIFIEHNGIYSELIIKIILNNKGNMVSQTKIARIIKIFKLYLVTRIKKM</sequence>
<name>A0A4P7AHA0_9MOLU</name>
<protein>
    <submittedName>
        <fullName evidence="1">IS3 family transposase</fullName>
    </submittedName>
</protein>
<evidence type="ECO:0000313" key="1">
    <source>
        <dbReference type="EMBL" id="QBQ07824.1"/>
    </source>
</evidence>
<dbReference type="Proteomes" id="UP000294309">
    <property type="component" value="Chromosome"/>
</dbReference>
<evidence type="ECO:0000313" key="2">
    <source>
        <dbReference type="Proteomes" id="UP000294309"/>
    </source>
</evidence>
<reference evidence="1 2" key="1">
    <citation type="submission" date="2019-03" db="EMBL/GenBank/DDBJ databases">
        <title>Complete genome sequence of Spiroplasma gladiatoris TG-1 (DSM 22552).</title>
        <authorList>
            <person name="Lin Y.-C."/>
            <person name="Chou L."/>
            <person name="Kuo C.-H."/>
        </authorList>
    </citation>
    <scope>NUCLEOTIDE SEQUENCE [LARGE SCALE GENOMIC DNA]</scope>
    <source>
        <strain evidence="1 2">TG-1</strain>
    </source>
</reference>
<dbReference type="KEGG" id="sgq:SGLAD_v1c06250"/>
<dbReference type="EMBL" id="CP038013">
    <property type="protein sequence ID" value="QBQ07824.1"/>
    <property type="molecule type" value="Genomic_DNA"/>
</dbReference>
<accession>A0A4P7AHA0</accession>
<proteinExistence type="predicted"/>
<keyword evidence="2" id="KW-1185">Reference proteome</keyword>